<sequence>MSTIDNSFSTKPIEFLGSISQTRSKNQYSHLKLNDNYQITQPKVFKKDKNLHSWKTYPPLNGSQTIFNNGYSKESIWKPDSKTSSDKLLFHVSPCDTSYAVVCVSDRKILDETLDKPSALFIQNSFEFPRQQNDKASKPAISKYKASQKLFNQNERHHVLINPQQQILANLASKNPKDFFKEWNSIITDKQLKELPCVAWTKYKESSINRYSNVPCIDNNLVLLPGVPFFNGNYIKNSDEQKIFIAGQGPTVESTEDFWRVILQEKINVIVMLCLPSEESFDKISGQTISKEKSFIYWPTNTKFHFDGFEVEATNVKEELLNNGKETVVISKLCVIDSKQNQLIRKVFHVQHKSWKDLSIPETTKATMFIMKKFVNPEIEKNRPVFVHCSAGIGRTGSFIAAYYFFDLFKNNKLISIEKAVKSLRKMRGSAIQVPEQLVYAEMIMLELIKDDDFAKENEKMNQLAVIEKNLNKVLTQLKRRAARKAEHD</sequence>
<organism evidence="1 2">
    <name type="scientific">Panagrolaimus sp. PS1159</name>
    <dbReference type="NCBI Taxonomy" id="55785"/>
    <lineage>
        <taxon>Eukaryota</taxon>
        <taxon>Metazoa</taxon>
        <taxon>Ecdysozoa</taxon>
        <taxon>Nematoda</taxon>
        <taxon>Chromadorea</taxon>
        <taxon>Rhabditida</taxon>
        <taxon>Tylenchina</taxon>
        <taxon>Panagrolaimomorpha</taxon>
        <taxon>Panagrolaimoidea</taxon>
        <taxon>Panagrolaimidae</taxon>
        <taxon>Panagrolaimus</taxon>
    </lineage>
</organism>
<dbReference type="Proteomes" id="UP000887580">
    <property type="component" value="Unplaced"/>
</dbReference>
<accession>A0AC35GWS3</accession>
<evidence type="ECO:0000313" key="1">
    <source>
        <dbReference type="Proteomes" id="UP000887580"/>
    </source>
</evidence>
<evidence type="ECO:0000313" key="2">
    <source>
        <dbReference type="WBParaSite" id="PS1159_v2.g9352.t1"/>
    </source>
</evidence>
<name>A0AC35GWS3_9BILA</name>
<dbReference type="WBParaSite" id="PS1159_v2.g9352.t1">
    <property type="protein sequence ID" value="PS1159_v2.g9352.t1"/>
    <property type="gene ID" value="PS1159_v2.g9352"/>
</dbReference>
<proteinExistence type="predicted"/>
<protein>
    <submittedName>
        <fullName evidence="2">Protein-tyrosine-phosphatase</fullName>
    </submittedName>
</protein>
<reference evidence="2" key="1">
    <citation type="submission" date="2022-11" db="UniProtKB">
        <authorList>
            <consortium name="WormBaseParasite"/>
        </authorList>
    </citation>
    <scope>IDENTIFICATION</scope>
</reference>